<evidence type="ECO:0000313" key="3">
    <source>
        <dbReference type="Proteomes" id="UP000199136"/>
    </source>
</evidence>
<dbReference type="InterPro" id="IPR035903">
    <property type="entry name" value="HesB-like_dom_sf"/>
</dbReference>
<feature type="domain" description="Core" evidence="1">
    <location>
        <begin position="1"/>
        <end position="106"/>
    </location>
</feature>
<dbReference type="Pfam" id="PF01521">
    <property type="entry name" value="Fe-S_biosyn"/>
    <property type="match status" value="1"/>
</dbReference>
<dbReference type="EMBL" id="FOXW01000001">
    <property type="protein sequence ID" value="SFP97572.1"/>
    <property type="molecule type" value="Genomic_DNA"/>
</dbReference>
<organism evidence="2 3">
    <name type="scientific">Desemzia incerta</name>
    <dbReference type="NCBI Taxonomy" id="82801"/>
    <lineage>
        <taxon>Bacteria</taxon>
        <taxon>Bacillati</taxon>
        <taxon>Bacillota</taxon>
        <taxon>Bacilli</taxon>
        <taxon>Lactobacillales</taxon>
        <taxon>Carnobacteriaceae</taxon>
        <taxon>Desemzia</taxon>
    </lineage>
</organism>
<dbReference type="Proteomes" id="UP000199136">
    <property type="component" value="Unassembled WGS sequence"/>
</dbReference>
<dbReference type="AlphaFoldDB" id="A0A1I5UQS6"/>
<dbReference type="InterPro" id="IPR000361">
    <property type="entry name" value="ATAP_core_dom"/>
</dbReference>
<name>A0A1I5UQS6_9LACT</name>
<gene>
    <name evidence="2" type="ORF">SAMN04488506_0137</name>
</gene>
<keyword evidence="3" id="KW-1185">Reference proteome</keyword>
<reference evidence="2 3" key="1">
    <citation type="submission" date="2016-10" db="EMBL/GenBank/DDBJ databases">
        <authorList>
            <person name="de Groot N.N."/>
        </authorList>
    </citation>
    <scope>NUCLEOTIDE SEQUENCE [LARGE SCALE GENOMIC DNA]</scope>
    <source>
        <strain evidence="2 3">DSM 20581</strain>
    </source>
</reference>
<evidence type="ECO:0000313" key="2">
    <source>
        <dbReference type="EMBL" id="SFP97572.1"/>
    </source>
</evidence>
<accession>A0A1I5UQS6</accession>
<dbReference type="Gene3D" id="2.60.300.12">
    <property type="entry name" value="HesB-like domain"/>
    <property type="match status" value="1"/>
</dbReference>
<proteinExistence type="predicted"/>
<protein>
    <submittedName>
        <fullName evidence="2">Uncharacterized protein YqkB</fullName>
    </submittedName>
</protein>
<evidence type="ECO:0000259" key="1">
    <source>
        <dbReference type="Pfam" id="PF01521"/>
    </source>
</evidence>
<dbReference type="RefSeq" id="WP_092479170.1">
    <property type="nucleotide sequence ID" value="NZ_FOXW01000001.1"/>
</dbReference>
<sequence length="114" mass="12681">MFLTITDAAHERIKKAESSNQGNLAIYYESKVGCECGNTGIFTLQLQNTPNPDMDGEIETSLGKLPIQKWSLSYLDQQMTLDYKPAKNTLELKGESGMLNPNVIITDQEGQQLL</sequence>
<dbReference type="OrthoDB" id="2361502at2"/>
<dbReference type="SUPFAM" id="SSF89360">
    <property type="entry name" value="HesB-like domain"/>
    <property type="match status" value="1"/>
</dbReference>